<evidence type="ECO:0000313" key="2">
    <source>
        <dbReference type="EnsemblPlants" id="PNT74506"/>
    </source>
</evidence>
<evidence type="ECO:0000313" key="3">
    <source>
        <dbReference type="Proteomes" id="UP000008810"/>
    </source>
</evidence>
<gene>
    <name evidence="1" type="ORF">BRADI_1g15986v3</name>
</gene>
<dbReference type="Gramene" id="PNT74506">
    <property type="protein sequence ID" value="PNT74506"/>
    <property type="gene ID" value="BRADI_1g15986v3"/>
</dbReference>
<reference evidence="2" key="3">
    <citation type="submission" date="2018-08" db="UniProtKB">
        <authorList>
            <consortium name="EnsemblPlants"/>
        </authorList>
    </citation>
    <scope>IDENTIFICATION</scope>
    <source>
        <strain evidence="2">cv. Bd21</strain>
    </source>
</reference>
<protein>
    <submittedName>
        <fullName evidence="1 2">Uncharacterized protein</fullName>
    </submittedName>
</protein>
<dbReference type="EnsemblPlants" id="PNT74506">
    <property type="protein sequence ID" value="PNT74506"/>
    <property type="gene ID" value="BRADI_1g15986v3"/>
</dbReference>
<name>A0A2K2DJQ2_BRADI</name>
<dbReference type="AlphaFoldDB" id="A0A2K2DJQ2"/>
<evidence type="ECO:0000313" key="1">
    <source>
        <dbReference type="EMBL" id="PNT74506.1"/>
    </source>
</evidence>
<reference evidence="1 2" key="1">
    <citation type="journal article" date="2010" name="Nature">
        <title>Genome sequencing and analysis of the model grass Brachypodium distachyon.</title>
        <authorList>
            <consortium name="International Brachypodium Initiative"/>
        </authorList>
    </citation>
    <scope>NUCLEOTIDE SEQUENCE [LARGE SCALE GENOMIC DNA]</scope>
    <source>
        <strain evidence="1 2">Bd21</strain>
    </source>
</reference>
<dbReference type="InParanoid" id="A0A2K2DJQ2"/>
<sequence>MDVCFRPGHFYYHGSRTGPGLDEWRRSYTLFTWLSRAPALRTSFTTRRPYGPLVTPRISSGHVSRKHRTPDTTRVHVYQSSRRPGHHLLSRPEVRRGTSRSLLSTIGTSSSPLLRLEVRCGTSISPLLRLEVRRGSTSRVPG</sequence>
<accession>A0A2K2DJQ2</accession>
<proteinExistence type="predicted"/>
<reference evidence="1" key="2">
    <citation type="submission" date="2017-06" db="EMBL/GenBank/DDBJ databases">
        <title>WGS assembly of Brachypodium distachyon.</title>
        <authorList>
            <consortium name="The International Brachypodium Initiative"/>
            <person name="Lucas S."/>
            <person name="Harmon-Smith M."/>
            <person name="Lail K."/>
            <person name="Tice H."/>
            <person name="Grimwood J."/>
            <person name="Bruce D."/>
            <person name="Barry K."/>
            <person name="Shu S."/>
            <person name="Lindquist E."/>
            <person name="Wang M."/>
            <person name="Pitluck S."/>
            <person name="Vogel J.P."/>
            <person name="Garvin D.F."/>
            <person name="Mockler T.C."/>
            <person name="Schmutz J."/>
            <person name="Rokhsar D."/>
            <person name="Bevan M.W."/>
        </authorList>
    </citation>
    <scope>NUCLEOTIDE SEQUENCE</scope>
    <source>
        <strain evidence="1">Bd21</strain>
    </source>
</reference>
<keyword evidence="3" id="KW-1185">Reference proteome</keyword>
<organism evidence="1">
    <name type="scientific">Brachypodium distachyon</name>
    <name type="common">Purple false brome</name>
    <name type="synonym">Trachynia distachya</name>
    <dbReference type="NCBI Taxonomy" id="15368"/>
    <lineage>
        <taxon>Eukaryota</taxon>
        <taxon>Viridiplantae</taxon>
        <taxon>Streptophyta</taxon>
        <taxon>Embryophyta</taxon>
        <taxon>Tracheophyta</taxon>
        <taxon>Spermatophyta</taxon>
        <taxon>Magnoliopsida</taxon>
        <taxon>Liliopsida</taxon>
        <taxon>Poales</taxon>
        <taxon>Poaceae</taxon>
        <taxon>BOP clade</taxon>
        <taxon>Pooideae</taxon>
        <taxon>Stipodae</taxon>
        <taxon>Brachypodieae</taxon>
        <taxon>Brachypodium</taxon>
    </lineage>
</organism>
<dbReference type="Proteomes" id="UP000008810">
    <property type="component" value="Chromosome 1"/>
</dbReference>
<dbReference type="EMBL" id="CM000880">
    <property type="protein sequence ID" value="PNT74506.1"/>
    <property type="molecule type" value="Genomic_DNA"/>
</dbReference>